<comment type="caution">
    <text evidence="1">The sequence shown here is derived from an EMBL/GenBank/DDBJ whole genome shotgun (WGS) entry which is preliminary data.</text>
</comment>
<dbReference type="Proteomes" id="UP000827872">
    <property type="component" value="Linkage Group LG01"/>
</dbReference>
<organism evidence="1 2">
    <name type="scientific">Sphaerodactylus townsendi</name>
    <dbReference type="NCBI Taxonomy" id="933632"/>
    <lineage>
        <taxon>Eukaryota</taxon>
        <taxon>Metazoa</taxon>
        <taxon>Chordata</taxon>
        <taxon>Craniata</taxon>
        <taxon>Vertebrata</taxon>
        <taxon>Euteleostomi</taxon>
        <taxon>Lepidosauria</taxon>
        <taxon>Squamata</taxon>
        <taxon>Bifurcata</taxon>
        <taxon>Gekkota</taxon>
        <taxon>Sphaerodactylidae</taxon>
        <taxon>Sphaerodactylus</taxon>
    </lineage>
</organism>
<keyword evidence="2" id="KW-1185">Reference proteome</keyword>
<accession>A0ACB8G9T4</accession>
<gene>
    <name evidence="1" type="ORF">K3G42_017580</name>
</gene>
<protein>
    <submittedName>
        <fullName evidence="1">Uncharacterized protein</fullName>
    </submittedName>
</protein>
<reference evidence="1" key="1">
    <citation type="submission" date="2021-08" db="EMBL/GenBank/DDBJ databases">
        <title>The first chromosome-level gecko genome reveals the dynamic sex chromosomes of Neotropical dwarf geckos (Sphaerodactylidae: Sphaerodactylus).</title>
        <authorList>
            <person name="Pinto B.J."/>
            <person name="Keating S.E."/>
            <person name="Gamble T."/>
        </authorList>
    </citation>
    <scope>NUCLEOTIDE SEQUENCE</scope>
    <source>
        <strain evidence="1">TG3544</strain>
    </source>
</reference>
<name>A0ACB8G9T4_9SAUR</name>
<evidence type="ECO:0000313" key="1">
    <source>
        <dbReference type="EMBL" id="KAH8016429.1"/>
    </source>
</evidence>
<evidence type="ECO:0000313" key="2">
    <source>
        <dbReference type="Proteomes" id="UP000827872"/>
    </source>
</evidence>
<proteinExistence type="predicted"/>
<sequence length="268" mass="30361">MKSKELPITESVFSALVTGHARSGDMENAENILSVMKDAGIEPGLDTYVSLLNAYAERGDINKIEEILENIEKADNYPLDRDLMDIIATLTKAGYPQYVENILEKMRHDRGYIPDAMNLSLSLITQGFEDTAFQVLKSFPTSTLDTQNGNNLDRGNFFLRHCVHMEKPAAKLKHFCDELKGASLHTAPLHFALHTALESKKTALAIDLMKIMKEEGLPVRPHYFWPLLVEHQKEKNVQGLMHILVHCYFDVRINMYDISGDGRRETSL</sequence>
<dbReference type="EMBL" id="CM037614">
    <property type="protein sequence ID" value="KAH8016429.1"/>
    <property type="molecule type" value="Genomic_DNA"/>
</dbReference>